<evidence type="ECO:0008006" key="4">
    <source>
        <dbReference type="Google" id="ProtNLM"/>
    </source>
</evidence>
<dbReference type="InterPro" id="IPR014710">
    <property type="entry name" value="RmlC-like_jellyroll"/>
</dbReference>
<protein>
    <recommendedName>
        <fullName evidence="4">Cupin</fullName>
    </recommendedName>
</protein>
<dbReference type="EMBL" id="CP018835">
    <property type="protein sequence ID" value="ASA55285.1"/>
    <property type="molecule type" value="Genomic_DNA"/>
</dbReference>
<dbReference type="RefSeq" id="WP_088133616.1">
    <property type="nucleotide sequence ID" value="NZ_CP018835.1"/>
</dbReference>
<organism evidence="2 3">
    <name type="scientific">Vibrio gazogenes</name>
    <dbReference type="NCBI Taxonomy" id="687"/>
    <lineage>
        <taxon>Bacteria</taxon>
        <taxon>Pseudomonadati</taxon>
        <taxon>Pseudomonadota</taxon>
        <taxon>Gammaproteobacteria</taxon>
        <taxon>Vibrionales</taxon>
        <taxon>Vibrionaceae</taxon>
        <taxon>Vibrio</taxon>
    </lineage>
</organism>
<dbReference type="SUPFAM" id="SSF51182">
    <property type="entry name" value="RmlC-like cupins"/>
    <property type="match status" value="1"/>
</dbReference>
<dbReference type="Gene3D" id="2.60.120.10">
    <property type="entry name" value="Jelly Rolls"/>
    <property type="match status" value="1"/>
</dbReference>
<reference evidence="2 3" key="1">
    <citation type="submission" date="2016-12" db="EMBL/GenBank/DDBJ databases">
        <authorList>
            <person name="Song W.-J."/>
            <person name="Kurnit D.M."/>
        </authorList>
    </citation>
    <scope>NUCLEOTIDE SEQUENCE [LARGE SCALE GENOMIC DNA]</scope>
    <source>
        <strain evidence="2 3">ATCC 43942</strain>
    </source>
</reference>
<evidence type="ECO:0000313" key="2">
    <source>
        <dbReference type="EMBL" id="ASA55285.1"/>
    </source>
</evidence>
<evidence type="ECO:0000256" key="1">
    <source>
        <dbReference type="ARBA" id="ARBA00022723"/>
    </source>
</evidence>
<gene>
    <name evidence="2" type="ORF">BSQ33_05810</name>
</gene>
<dbReference type="KEGG" id="vga:BSQ33_05810"/>
<dbReference type="InterPro" id="IPR011051">
    <property type="entry name" value="RmlC_Cupin_sf"/>
</dbReference>
<evidence type="ECO:0000313" key="3">
    <source>
        <dbReference type="Proteomes" id="UP000196708"/>
    </source>
</evidence>
<dbReference type="AlphaFoldDB" id="A0A1Z2SDP4"/>
<dbReference type="GO" id="GO:0046872">
    <property type="term" value="F:metal ion binding"/>
    <property type="evidence" value="ECO:0007669"/>
    <property type="project" value="UniProtKB-KW"/>
</dbReference>
<sequence>MSEEYRVEHRNHYSVFKTENLSDLRKYTFAHNAIAGKVAGKLFLSQVLNCSGSIVSLNQLESHTSLPFYHRHLKNEEIYFFIKGTGQFLIDDDCIDVYEGTAIRVSPEGVRGLTNNADEVLVYLVIQGVLNSFSLEQTIEDGRIVEM</sequence>
<accession>A0A1Z2SDP4</accession>
<keyword evidence="1" id="KW-0479">Metal-binding</keyword>
<dbReference type="Proteomes" id="UP000196708">
    <property type="component" value="Chromosome 1"/>
</dbReference>
<name>A0A1Z2SDP4_VIBGA</name>
<dbReference type="PANTHER" id="PTHR35848">
    <property type="entry name" value="OXALATE-BINDING PROTEIN"/>
    <property type="match status" value="1"/>
</dbReference>
<proteinExistence type="predicted"/>
<dbReference type="PANTHER" id="PTHR35848:SF6">
    <property type="entry name" value="CUPIN TYPE-2 DOMAIN-CONTAINING PROTEIN"/>
    <property type="match status" value="1"/>
</dbReference>
<dbReference type="OrthoDB" id="9804028at2"/>
<dbReference type="InterPro" id="IPR051610">
    <property type="entry name" value="GPI/OXD"/>
</dbReference>